<evidence type="ECO:0000256" key="1">
    <source>
        <dbReference type="SAM" id="Coils"/>
    </source>
</evidence>
<dbReference type="InterPro" id="IPR048020">
    <property type="entry name" value="Transpos_IS3"/>
</dbReference>
<gene>
    <name evidence="3" type="ORF">DIU77_19295</name>
</gene>
<evidence type="ECO:0000313" key="3">
    <source>
        <dbReference type="EMBL" id="PZM89315.1"/>
    </source>
</evidence>
<dbReference type="GO" id="GO:0015074">
    <property type="term" value="P:DNA integration"/>
    <property type="evidence" value="ECO:0007669"/>
    <property type="project" value="InterPro"/>
</dbReference>
<sequence length="391" mass="44520">MPKAFPKEFREDVIRVYRESDASMAQVAKDFGISPSCLKRWLAIDEKNSARSSRSPQSGSESDALREANKRIKLLEQENEVLRRAAAYLSQAHLPKMMYPLVRELADDGVPVTVTCRVLKIARQPYYRWLSKPVTDAELAAAYRANALFDAHREDPEFGYRFLVDEAREAGESMAERTAWRICSDLGWWSAFGKRRGRNGKKPGPPVHDDLVMRNFTAGAPNRLWLADITEHWTREGKLYLCAIKDVYSNRIVGYSIDSRMKSRIAVAALDNTVARRRAEGVDVAGCVLHTDRGSQFRSRKLVHQLNRHDMAGSMGRVGAAADNAAMESFFSLLQKNVLDRRVWNTREELRIAIVAWIERTYHRRRRQAALGRLTPVEYELIMKPAAIQAA</sequence>
<dbReference type="NCBIfam" id="NF033516">
    <property type="entry name" value="transpos_IS3"/>
    <property type="match status" value="1"/>
</dbReference>
<accession>A0A2W4IUL3</accession>
<dbReference type="SUPFAM" id="SSF46689">
    <property type="entry name" value="Homeodomain-like"/>
    <property type="match status" value="1"/>
</dbReference>
<feature type="domain" description="Integrase catalytic" evidence="2">
    <location>
        <begin position="217"/>
        <end position="384"/>
    </location>
</feature>
<dbReference type="PANTHER" id="PTHR46889:SF4">
    <property type="entry name" value="TRANSPOSASE INSO FOR INSERTION SEQUENCE ELEMENT IS911B-RELATED"/>
    <property type="match status" value="1"/>
</dbReference>
<proteinExistence type="predicted"/>
<dbReference type="InterPro" id="IPR002514">
    <property type="entry name" value="Transposase_8"/>
</dbReference>
<dbReference type="InterPro" id="IPR001584">
    <property type="entry name" value="Integrase_cat-core"/>
</dbReference>
<dbReference type="PROSITE" id="PS50994">
    <property type="entry name" value="INTEGRASE"/>
    <property type="match status" value="1"/>
</dbReference>
<dbReference type="InterPro" id="IPR012337">
    <property type="entry name" value="RNaseH-like_sf"/>
</dbReference>
<dbReference type="GO" id="GO:0004803">
    <property type="term" value="F:transposase activity"/>
    <property type="evidence" value="ECO:0007669"/>
    <property type="project" value="InterPro"/>
</dbReference>
<name>A0A2W4IUL3_9PSEU</name>
<dbReference type="Gene3D" id="1.10.10.60">
    <property type="entry name" value="Homeodomain-like"/>
    <property type="match status" value="1"/>
</dbReference>
<keyword evidence="1" id="KW-0175">Coiled coil</keyword>
<dbReference type="GO" id="GO:0003677">
    <property type="term" value="F:DNA binding"/>
    <property type="evidence" value="ECO:0007669"/>
    <property type="project" value="InterPro"/>
</dbReference>
<dbReference type="PANTHER" id="PTHR46889">
    <property type="entry name" value="TRANSPOSASE INSF FOR INSERTION SEQUENCE IS3B-RELATED"/>
    <property type="match status" value="1"/>
</dbReference>
<dbReference type="Gene3D" id="3.30.420.10">
    <property type="entry name" value="Ribonuclease H-like superfamily/Ribonuclease H"/>
    <property type="match status" value="1"/>
</dbReference>
<dbReference type="InterPro" id="IPR009057">
    <property type="entry name" value="Homeodomain-like_sf"/>
</dbReference>
<dbReference type="EMBL" id="QGUI01000984">
    <property type="protein sequence ID" value="PZM89315.1"/>
    <property type="molecule type" value="Genomic_DNA"/>
</dbReference>
<organism evidence="3">
    <name type="scientific">Thermocrispum agreste</name>
    <dbReference type="NCBI Taxonomy" id="37925"/>
    <lineage>
        <taxon>Bacteria</taxon>
        <taxon>Bacillati</taxon>
        <taxon>Actinomycetota</taxon>
        <taxon>Actinomycetes</taxon>
        <taxon>Pseudonocardiales</taxon>
        <taxon>Pseudonocardiaceae</taxon>
        <taxon>Thermocrispum</taxon>
    </lineage>
</organism>
<dbReference type="Pfam" id="PF00665">
    <property type="entry name" value="rve"/>
    <property type="match status" value="1"/>
</dbReference>
<dbReference type="InterPro" id="IPR036397">
    <property type="entry name" value="RNaseH_sf"/>
</dbReference>
<dbReference type="Pfam" id="PF01527">
    <property type="entry name" value="HTH_Tnp_1"/>
    <property type="match status" value="1"/>
</dbReference>
<dbReference type="STRING" id="1111738.GCA_000427905_02284"/>
<dbReference type="GO" id="GO:0006313">
    <property type="term" value="P:DNA transposition"/>
    <property type="evidence" value="ECO:0007669"/>
    <property type="project" value="InterPro"/>
</dbReference>
<dbReference type="SUPFAM" id="SSF53098">
    <property type="entry name" value="Ribonuclease H-like"/>
    <property type="match status" value="1"/>
</dbReference>
<feature type="coiled-coil region" evidence="1">
    <location>
        <begin position="65"/>
        <end position="92"/>
    </location>
</feature>
<protein>
    <submittedName>
        <fullName evidence="3">IS3 family transposase</fullName>
    </submittedName>
</protein>
<reference evidence="3" key="1">
    <citation type="submission" date="2018-05" db="EMBL/GenBank/DDBJ databases">
        <authorList>
            <person name="Lanie J.A."/>
            <person name="Ng W.-L."/>
            <person name="Kazmierczak K.M."/>
            <person name="Andrzejewski T.M."/>
            <person name="Davidsen T.M."/>
            <person name="Wayne K.J."/>
            <person name="Tettelin H."/>
            <person name="Glass J.I."/>
            <person name="Rusch D."/>
            <person name="Podicherti R."/>
            <person name="Tsui H.-C.T."/>
            <person name="Winkler M.E."/>
        </authorList>
    </citation>
    <scope>NUCLEOTIDE SEQUENCE</scope>
    <source>
        <strain evidence="3">ZC4RG45</strain>
    </source>
</reference>
<dbReference type="AlphaFoldDB" id="A0A2W4IUL3"/>
<evidence type="ECO:0000259" key="2">
    <source>
        <dbReference type="PROSITE" id="PS50994"/>
    </source>
</evidence>
<comment type="caution">
    <text evidence="3">The sequence shown here is derived from an EMBL/GenBank/DDBJ whole genome shotgun (WGS) entry which is preliminary data.</text>
</comment>
<dbReference type="InterPro" id="IPR050900">
    <property type="entry name" value="Transposase_IS3/IS150/IS904"/>
</dbReference>